<dbReference type="PROSITE" id="PS51257">
    <property type="entry name" value="PROKAR_LIPOPROTEIN"/>
    <property type="match status" value="1"/>
</dbReference>
<protein>
    <submittedName>
        <fullName evidence="2">Uncharacterized protein</fullName>
    </submittedName>
</protein>
<name>A0ABV3U5P2_9GAMM</name>
<dbReference type="RefSeq" id="WP_368381107.1">
    <property type="nucleotide sequence ID" value="NZ_JBFRYA010000005.1"/>
</dbReference>
<feature type="signal peptide" evidence="1">
    <location>
        <begin position="1"/>
        <end position="19"/>
    </location>
</feature>
<evidence type="ECO:0000313" key="3">
    <source>
        <dbReference type="Proteomes" id="UP001557485"/>
    </source>
</evidence>
<sequence>MRALLICIFLFNLPSIAMASSSCEDSEVYSEALLKSAITHLLDSYSANAVKQPVEKCSAGPGALWSLTLAPHEEDEHFRYYRVVRCTPQADKSASGAMQCSSQEGRRFKYNGQHIDASADGEIAEFERVLDCFSEALRGGKVKISKYNSLLDSKLSIPLGVKTDISAIAAQPQFQRYTVKVMNNQYRFSVELDKEYGCFIEPLRS</sequence>
<accession>A0ABV3U5P2</accession>
<evidence type="ECO:0000256" key="1">
    <source>
        <dbReference type="SAM" id="SignalP"/>
    </source>
</evidence>
<proteinExistence type="predicted"/>
<organism evidence="2 3">
    <name type="scientific">Zhongshania guokunii</name>
    <dbReference type="NCBI Taxonomy" id="641783"/>
    <lineage>
        <taxon>Bacteria</taxon>
        <taxon>Pseudomonadati</taxon>
        <taxon>Pseudomonadota</taxon>
        <taxon>Gammaproteobacteria</taxon>
        <taxon>Cellvibrionales</taxon>
        <taxon>Spongiibacteraceae</taxon>
        <taxon>Zhongshania</taxon>
    </lineage>
</organism>
<keyword evidence="1" id="KW-0732">Signal</keyword>
<keyword evidence="3" id="KW-1185">Reference proteome</keyword>
<dbReference type="Proteomes" id="UP001557485">
    <property type="component" value="Unassembled WGS sequence"/>
</dbReference>
<evidence type="ECO:0000313" key="2">
    <source>
        <dbReference type="EMBL" id="MEX1668834.1"/>
    </source>
</evidence>
<reference evidence="2 3" key="1">
    <citation type="journal article" date="2011" name="Int. J. Syst. Evol. Microbiol.">
        <title>Zhongshania antarctica gen. nov., sp. nov. and Zhongshania guokunii sp. nov., gammaproteobacteria respectively isolated from coastal attached (fast) ice and surface seawater of the Antarctic.</title>
        <authorList>
            <person name="Li H.J."/>
            <person name="Zhang X.Y."/>
            <person name="Chen C.X."/>
            <person name="Zhang Y.J."/>
            <person name="Gao Z.M."/>
            <person name="Yu Y."/>
            <person name="Chen X.L."/>
            <person name="Chen B."/>
            <person name="Zhang Y.Z."/>
        </authorList>
    </citation>
    <scope>NUCLEOTIDE SEQUENCE [LARGE SCALE GENOMIC DNA]</scope>
    <source>
        <strain evidence="2 3">ZS6-22T</strain>
    </source>
</reference>
<gene>
    <name evidence="2" type="ORF">AB4876_07915</name>
</gene>
<comment type="caution">
    <text evidence="2">The sequence shown here is derived from an EMBL/GenBank/DDBJ whole genome shotgun (WGS) entry which is preliminary data.</text>
</comment>
<feature type="chain" id="PRO_5047183486" evidence="1">
    <location>
        <begin position="20"/>
        <end position="205"/>
    </location>
</feature>
<dbReference type="EMBL" id="JBFRYA010000005">
    <property type="protein sequence ID" value="MEX1668834.1"/>
    <property type="molecule type" value="Genomic_DNA"/>
</dbReference>